<evidence type="ECO:0000256" key="2">
    <source>
        <dbReference type="ARBA" id="ARBA00007025"/>
    </source>
</evidence>
<name>W2S5F6_CYPE1</name>
<comment type="subcellular location">
    <subcellularLocation>
        <location evidence="1">Nucleus</location>
    </subcellularLocation>
</comment>
<dbReference type="EMBL" id="KB822718">
    <property type="protein sequence ID" value="ETN43184.1"/>
    <property type="molecule type" value="Genomic_DNA"/>
</dbReference>
<keyword evidence="8" id="KW-0539">Nucleus</keyword>
<dbReference type="OrthoDB" id="5857104at2759"/>
<dbReference type="CDD" id="cd18793">
    <property type="entry name" value="SF2_C_SNF"/>
    <property type="match status" value="1"/>
</dbReference>
<dbReference type="PANTHER" id="PTHR10799">
    <property type="entry name" value="SNF2/RAD54 HELICASE FAMILY"/>
    <property type="match status" value="1"/>
</dbReference>
<dbReference type="InterPro" id="IPR027417">
    <property type="entry name" value="P-loop_NTPase"/>
</dbReference>
<dbReference type="Proteomes" id="UP000030752">
    <property type="component" value="Unassembled WGS sequence"/>
</dbReference>
<feature type="region of interest" description="Disordered" evidence="9">
    <location>
        <begin position="491"/>
        <end position="583"/>
    </location>
</feature>
<feature type="compositionally biased region" description="Basic and acidic residues" evidence="9">
    <location>
        <begin position="73"/>
        <end position="87"/>
    </location>
</feature>
<dbReference type="InParanoid" id="W2S5F6"/>
<dbReference type="AlphaFoldDB" id="W2S5F6"/>
<reference evidence="12 13" key="1">
    <citation type="submission" date="2013-03" db="EMBL/GenBank/DDBJ databases">
        <title>The Genome Sequence of Phialophora europaea CBS 101466.</title>
        <authorList>
            <consortium name="The Broad Institute Genomics Platform"/>
            <person name="Cuomo C."/>
            <person name="de Hoog S."/>
            <person name="Gorbushina A."/>
            <person name="Walker B."/>
            <person name="Young S.K."/>
            <person name="Zeng Q."/>
            <person name="Gargeya S."/>
            <person name="Fitzgerald M."/>
            <person name="Haas B."/>
            <person name="Abouelleil A."/>
            <person name="Allen A.W."/>
            <person name="Alvarado L."/>
            <person name="Arachchi H.M."/>
            <person name="Berlin A.M."/>
            <person name="Chapman S.B."/>
            <person name="Gainer-Dewar J."/>
            <person name="Goldberg J."/>
            <person name="Griggs A."/>
            <person name="Gujja S."/>
            <person name="Hansen M."/>
            <person name="Howarth C."/>
            <person name="Imamovic A."/>
            <person name="Ireland A."/>
            <person name="Larimer J."/>
            <person name="McCowan C."/>
            <person name="Murphy C."/>
            <person name="Pearson M."/>
            <person name="Poon T.W."/>
            <person name="Priest M."/>
            <person name="Roberts A."/>
            <person name="Saif S."/>
            <person name="Shea T."/>
            <person name="Sisk P."/>
            <person name="Sykes S."/>
            <person name="Wortman J."/>
            <person name="Nusbaum C."/>
            <person name="Birren B."/>
        </authorList>
    </citation>
    <scope>NUCLEOTIDE SEQUENCE [LARGE SCALE GENOMIC DNA]</scope>
    <source>
        <strain evidence="12 13">CBS 101466</strain>
    </source>
</reference>
<dbReference type="SUPFAM" id="SSF52540">
    <property type="entry name" value="P-loop containing nucleoside triphosphate hydrolases"/>
    <property type="match status" value="2"/>
</dbReference>
<keyword evidence="3" id="KW-0547">Nucleotide-binding</keyword>
<dbReference type="GeneID" id="19969681"/>
<keyword evidence="13" id="KW-1185">Reference proteome</keyword>
<dbReference type="PROSITE" id="PS51194">
    <property type="entry name" value="HELICASE_CTER"/>
    <property type="match status" value="1"/>
</dbReference>
<dbReference type="RefSeq" id="XP_008714920.1">
    <property type="nucleotide sequence ID" value="XM_008716698.1"/>
</dbReference>
<feature type="compositionally biased region" description="Basic and acidic residues" evidence="9">
    <location>
        <begin position="542"/>
        <end position="568"/>
    </location>
</feature>
<dbReference type="InterPro" id="IPR001650">
    <property type="entry name" value="Helicase_C-like"/>
</dbReference>
<feature type="domain" description="Helicase ATP-binding" evidence="10">
    <location>
        <begin position="216"/>
        <end position="385"/>
    </location>
</feature>
<feature type="compositionally biased region" description="Polar residues" evidence="9">
    <location>
        <begin position="1"/>
        <end position="11"/>
    </location>
</feature>
<evidence type="ECO:0000313" key="12">
    <source>
        <dbReference type="EMBL" id="ETN43184.1"/>
    </source>
</evidence>
<keyword evidence="4" id="KW-0378">Hydrolase</keyword>
<dbReference type="FunCoup" id="W2S5F6">
    <property type="interactions" value="495"/>
</dbReference>
<accession>W2S5F6</accession>
<evidence type="ECO:0000256" key="3">
    <source>
        <dbReference type="ARBA" id="ARBA00022741"/>
    </source>
</evidence>
<keyword evidence="5" id="KW-0347">Helicase</keyword>
<dbReference type="InterPro" id="IPR014001">
    <property type="entry name" value="Helicase_ATP-bd"/>
</dbReference>
<feature type="compositionally biased region" description="Basic and acidic residues" evidence="9">
    <location>
        <begin position="26"/>
        <end position="41"/>
    </location>
</feature>
<dbReference type="VEuPathDB" id="FungiDB:HMPREF1541_02342"/>
<organism evidence="12 13">
    <name type="scientific">Cyphellophora europaea (strain CBS 101466)</name>
    <name type="common">Phialophora europaea</name>
    <dbReference type="NCBI Taxonomy" id="1220924"/>
    <lineage>
        <taxon>Eukaryota</taxon>
        <taxon>Fungi</taxon>
        <taxon>Dikarya</taxon>
        <taxon>Ascomycota</taxon>
        <taxon>Pezizomycotina</taxon>
        <taxon>Eurotiomycetes</taxon>
        <taxon>Chaetothyriomycetidae</taxon>
        <taxon>Chaetothyriales</taxon>
        <taxon>Cyphellophoraceae</taxon>
        <taxon>Cyphellophora</taxon>
    </lineage>
</organism>
<evidence type="ECO:0000256" key="5">
    <source>
        <dbReference type="ARBA" id="ARBA00022806"/>
    </source>
</evidence>
<feature type="compositionally biased region" description="Basic and acidic residues" evidence="9">
    <location>
        <begin position="117"/>
        <end position="129"/>
    </location>
</feature>
<dbReference type="InterPro" id="IPR038718">
    <property type="entry name" value="SNF2-like_sf"/>
</dbReference>
<dbReference type="InterPro" id="IPR000330">
    <property type="entry name" value="SNF2_N"/>
</dbReference>
<feature type="compositionally biased region" description="Basic residues" evidence="9">
    <location>
        <begin position="135"/>
        <end position="145"/>
    </location>
</feature>
<evidence type="ECO:0000256" key="1">
    <source>
        <dbReference type="ARBA" id="ARBA00004123"/>
    </source>
</evidence>
<proteinExistence type="inferred from homology"/>
<feature type="compositionally biased region" description="Basic and acidic residues" evidence="9">
    <location>
        <begin position="94"/>
        <end position="104"/>
    </location>
</feature>
<dbReference type="HOGENOM" id="CLU_000315_17_3_1"/>
<dbReference type="SMART" id="SM00490">
    <property type="entry name" value="HELICc"/>
    <property type="match status" value="1"/>
</dbReference>
<evidence type="ECO:0000259" key="11">
    <source>
        <dbReference type="PROSITE" id="PS51194"/>
    </source>
</evidence>
<gene>
    <name evidence="12" type="ORF">HMPREF1541_02342</name>
</gene>
<dbReference type="STRING" id="1220924.W2S5F6"/>
<dbReference type="PROSITE" id="PS51192">
    <property type="entry name" value="HELICASE_ATP_BIND_1"/>
    <property type="match status" value="1"/>
</dbReference>
<evidence type="ECO:0000256" key="8">
    <source>
        <dbReference type="ARBA" id="ARBA00023242"/>
    </source>
</evidence>
<sequence length="905" mass="101516">MSPETTTTESAGPTPVQSTPPSSPLEESKDGVVKEENKTEVDVEDEEDMDHKSRALTNLLKTSSVFVAIMADKMKEQQKRNQEEAKRASAKKAKAGDTVDEGKGPTRKSARTVATIADKEEAQKDEKEINLPSRGRGRAARPQKRNAVKKNIMDYMKKEDVNIDEGPTVQEALAEAADEYEGEGLGAQNLVATEQPKLITGGQMKHYQLEGLEWLKSLWMNGLCGILADEMGLGKTLQALSMIAFFKDNNISGPFLIAAPLSTVRNWIEEFKFWAPDIETVLYHGSKDEREVLRRKHMKMNNQSKFEFPVVITSYEIVMNDKKFLANYQWRYIIVDEGHRLKNMNCRLIKELMSYNSANRLLLTGTPLQNNIAELWSLLHFLLPEVFNDLDSFERWFDFSSVLDDNGESNGKTNKRKNNLVSTMHAILKPFLLRRVKTDVESSLPKKREYILYAPLTAEQKDLYREILAGTSRSYLEEKAIERIEARSLSRPASLKRKANDSGRSTPAKSIKATRASTPSSETSVASTRRGRNAARNTTYKDVTDREFNSKLRRLENGEEEVRLDTPNRVDGANSPTDSDEEEELQRAQTLKLAKKEIASKKLQNPIMQLRLACNSPHNFYWPWGPSTAAEADSGDYPDVDESLISASGKLLLLDTLLPRLFKLRHKVLIFSQFKTTLDILESYAGGLRGWKTCRIDGSISQDERHEQIMAFNTDSSYKLFLLSTRAGGQGINLTAADTVVLFDSDWNPQQDLQAMDRAHRIGQTRPVIVYRLATRGTVEETLLLKADGKRKLEKLVIQKGKFKSLLEGVDAGSRKMSQVEAEEVKGLLKEEEWERYDVGQEGKEILSENELAILTDRSDKAYEHAAKGIGGGGGERGVFKLAATKGGVDDVLDDLTTKSSGTGK</sequence>
<dbReference type="InterPro" id="IPR049730">
    <property type="entry name" value="SNF2/RAD54-like_C"/>
</dbReference>
<keyword evidence="7" id="KW-0175">Coiled coil</keyword>
<dbReference type="SMART" id="SM00487">
    <property type="entry name" value="DEXDc"/>
    <property type="match status" value="1"/>
</dbReference>
<dbReference type="GO" id="GO:0016787">
    <property type="term" value="F:hydrolase activity"/>
    <property type="evidence" value="ECO:0007669"/>
    <property type="project" value="UniProtKB-KW"/>
</dbReference>
<feature type="region of interest" description="Disordered" evidence="9">
    <location>
        <begin position="1"/>
        <end position="56"/>
    </location>
</feature>
<feature type="domain" description="Helicase C-terminal" evidence="11">
    <location>
        <begin position="656"/>
        <end position="818"/>
    </location>
</feature>
<feature type="region of interest" description="Disordered" evidence="9">
    <location>
        <begin position="73"/>
        <end position="145"/>
    </location>
</feature>
<protein>
    <submittedName>
        <fullName evidence="12">Uncharacterized protein</fullName>
    </submittedName>
</protein>
<keyword evidence="6" id="KW-0067">ATP-binding</keyword>
<evidence type="ECO:0000256" key="6">
    <source>
        <dbReference type="ARBA" id="ARBA00022840"/>
    </source>
</evidence>
<dbReference type="eggNOG" id="KOG0385">
    <property type="taxonomic scope" value="Eukaryota"/>
</dbReference>
<dbReference type="Pfam" id="PF00176">
    <property type="entry name" value="SNF2-rel_dom"/>
    <property type="match status" value="1"/>
</dbReference>
<dbReference type="GO" id="GO:0005524">
    <property type="term" value="F:ATP binding"/>
    <property type="evidence" value="ECO:0007669"/>
    <property type="project" value="UniProtKB-KW"/>
</dbReference>
<dbReference type="Gene3D" id="3.40.50.10810">
    <property type="entry name" value="Tandem AAA-ATPase domain"/>
    <property type="match status" value="1"/>
</dbReference>
<evidence type="ECO:0000256" key="7">
    <source>
        <dbReference type="ARBA" id="ARBA00023054"/>
    </source>
</evidence>
<feature type="compositionally biased region" description="Polar residues" evidence="9">
    <location>
        <begin position="515"/>
        <end position="527"/>
    </location>
</feature>
<comment type="similarity">
    <text evidence="2">Belongs to the SNF2/RAD54 helicase family.</text>
</comment>
<dbReference type="GO" id="GO:0004386">
    <property type="term" value="F:helicase activity"/>
    <property type="evidence" value="ECO:0007669"/>
    <property type="project" value="UniProtKB-KW"/>
</dbReference>
<evidence type="ECO:0000256" key="4">
    <source>
        <dbReference type="ARBA" id="ARBA00022801"/>
    </source>
</evidence>
<dbReference type="Pfam" id="PF00271">
    <property type="entry name" value="Helicase_C"/>
    <property type="match status" value="1"/>
</dbReference>
<evidence type="ECO:0000313" key="13">
    <source>
        <dbReference type="Proteomes" id="UP000030752"/>
    </source>
</evidence>
<dbReference type="Gene3D" id="3.40.50.300">
    <property type="entry name" value="P-loop containing nucleotide triphosphate hydrolases"/>
    <property type="match status" value="1"/>
</dbReference>
<evidence type="ECO:0000259" key="10">
    <source>
        <dbReference type="PROSITE" id="PS51192"/>
    </source>
</evidence>
<evidence type="ECO:0000256" key="9">
    <source>
        <dbReference type="SAM" id="MobiDB-lite"/>
    </source>
</evidence>
<dbReference type="GO" id="GO:0005634">
    <property type="term" value="C:nucleus"/>
    <property type="evidence" value="ECO:0007669"/>
    <property type="project" value="UniProtKB-SubCell"/>
</dbReference>
<dbReference type="FunFam" id="3.40.50.10810:FF:000015">
    <property type="entry name" value="lymphoid-specific helicase isoform X1"/>
    <property type="match status" value="1"/>
</dbReference>